<dbReference type="OrthoDB" id="193499at2759"/>
<dbReference type="PANTHER" id="PTHR11071:SF561">
    <property type="entry name" value="PEPTIDYL-PROLYL CIS-TRANS ISOMERASE D-RELATED"/>
    <property type="match status" value="1"/>
</dbReference>
<dbReference type="PRINTS" id="PR00153">
    <property type="entry name" value="CSAPPISMRASE"/>
</dbReference>
<dbReference type="EMBL" id="AFNH02000669">
    <property type="protein sequence ID" value="EZG61145.1"/>
    <property type="molecule type" value="Genomic_DNA"/>
</dbReference>
<keyword evidence="2 4" id="KW-0697">Rotamase</keyword>
<comment type="catalytic activity">
    <reaction evidence="1 4">
        <text>[protein]-peptidylproline (omega=180) = [protein]-peptidylproline (omega=0)</text>
        <dbReference type="Rhea" id="RHEA:16237"/>
        <dbReference type="Rhea" id="RHEA-COMP:10747"/>
        <dbReference type="Rhea" id="RHEA-COMP:10748"/>
        <dbReference type="ChEBI" id="CHEBI:83833"/>
        <dbReference type="ChEBI" id="CHEBI:83834"/>
        <dbReference type="EC" id="5.2.1.8"/>
    </reaction>
</comment>
<evidence type="ECO:0000256" key="1">
    <source>
        <dbReference type="ARBA" id="ARBA00000971"/>
    </source>
</evidence>
<dbReference type="eggNOG" id="KOG0865">
    <property type="taxonomic scope" value="Eukaryota"/>
</dbReference>
<feature type="domain" description="PPIase cyclophilin-type" evidence="5">
    <location>
        <begin position="46"/>
        <end position="190"/>
    </location>
</feature>
<accession>A0A023B5K1</accession>
<evidence type="ECO:0000256" key="4">
    <source>
        <dbReference type="RuleBase" id="RU363019"/>
    </source>
</evidence>
<evidence type="ECO:0000313" key="7">
    <source>
        <dbReference type="Proteomes" id="UP000019763"/>
    </source>
</evidence>
<dbReference type="EC" id="5.2.1.8" evidence="4"/>
<dbReference type="AlphaFoldDB" id="A0A023B5K1"/>
<evidence type="ECO:0000256" key="2">
    <source>
        <dbReference type="ARBA" id="ARBA00023110"/>
    </source>
</evidence>
<gene>
    <name evidence="6" type="ORF">GNI_089480</name>
</gene>
<evidence type="ECO:0000259" key="5">
    <source>
        <dbReference type="PROSITE" id="PS50072"/>
    </source>
</evidence>
<dbReference type="OMA" id="MFADESF"/>
<dbReference type="PANTHER" id="PTHR11071">
    <property type="entry name" value="PEPTIDYL-PROLYL CIS-TRANS ISOMERASE"/>
    <property type="match status" value="1"/>
</dbReference>
<dbReference type="GO" id="GO:0005737">
    <property type="term" value="C:cytoplasm"/>
    <property type="evidence" value="ECO:0007669"/>
    <property type="project" value="TreeGrafter"/>
</dbReference>
<keyword evidence="3 4" id="KW-0413">Isomerase</keyword>
<dbReference type="GeneID" id="22913212"/>
<dbReference type="GO" id="GO:0006457">
    <property type="term" value="P:protein folding"/>
    <property type="evidence" value="ECO:0007669"/>
    <property type="project" value="TreeGrafter"/>
</dbReference>
<dbReference type="Gene3D" id="2.40.100.10">
    <property type="entry name" value="Cyclophilin-like"/>
    <property type="match status" value="1"/>
</dbReference>
<comment type="caution">
    <text evidence="6">The sequence shown here is derived from an EMBL/GenBank/DDBJ whole genome shotgun (WGS) entry which is preliminary data.</text>
</comment>
<comment type="function">
    <text evidence="4">PPIases accelerate the folding of proteins. It catalyzes the cis-trans isomerization of proline imidic peptide bonds in oligopeptides.</text>
</comment>
<comment type="similarity">
    <text evidence="4">Belongs to the cyclophilin-type PPIase family.</text>
</comment>
<dbReference type="PROSITE" id="PS50072">
    <property type="entry name" value="CSA_PPIASE_2"/>
    <property type="match status" value="1"/>
</dbReference>
<evidence type="ECO:0000256" key="3">
    <source>
        <dbReference type="ARBA" id="ARBA00023235"/>
    </source>
</evidence>
<dbReference type="SUPFAM" id="SSF50891">
    <property type="entry name" value="Cyclophilin-like"/>
    <property type="match status" value="1"/>
</dbReference>
<dbReference type="Pfam" id="PF00160">
    <property type="entry name" value="Pro_isomerase"/>
    <property type="match status" value="1"/>
</dbReference>
<dbReference type="FunFam" id="2.40.100.10:FF:000025">
    <property type="entry name" value="Peptidyl-prolyl cis-trans isomerase CYP19-2"/>
    <property type="match status" value="1"/>
</dbReference>
<dbReference type="VEuPathDB" id="CryptoDB:GNI_089480"/>
<reference evidence="6" key="1">
    <citation type="submission" date="2013-12" db="EMBL/GenBank/DDBJ databases">
        <authorList>
            <person name="Omoto C.K."/>
            <person name="Sibley D."/>
            <person name="Venepally P."/>
            <person name="Hadjithomas M."/>
            <person name="Karamycheva S."/>
            <person name="Brunk B."/>
            <person name="Roos D."/>
            <person name="Caler E."/>
            <person name="Lorenzi H."/>
        </authorList>
    </citation>
    <scope>NUCLEOTIDE SEQUENCE</scope>
</reference>
<protein>
    <recommendedName>
        <fullName evidence="4">Peptidyl-prolyl cis-trans isomerase</fullName>
        <shortName evidence="4">PPIase</shortName>
        <ecNumber evidence="4">5.2.1.8</ecNumber>
    </recommendedName>
</protein>
<dbReference type="GO" id="GO:0016018">
    <property type="term" value="F:cyclosporin A binding"/>
    <property type="evidence" value="ECO:0007669"/>
    <property type="project" value="TreeGrafter"/>
</dbReference>
<name>A0A023B5K1_GRENI</name>
<dbReference type="InterPro" id="IPR002130">
    <property type="entry name" value="Cyclophilin-type_PPIase_dom"/>
</dbReference>
<dbReference type="GO" id="GO:0003755">
    <property type="term" value="F:peptidyl-prolyl cis-trans isomerase activity"/>
    <property type="evidence" value="ECO:0007669"/>
    <property type="project" value="UniProtKB-UniRule"/>
</dbReference>
<dbReference type="InterPro" id="IPR029000">
    <property type="entry name" value="Cyclophilin-like_dom_sf"/>
</dbReference>
<sequence>MKFRLAALFGLVACEKQLKPTKSLADGEVSKVVKLDVSLTSDGETTDLGTISLGLFGNELPKTAENFEWACRNHYSDTVLHRVIQGFMAQGGDFTRHNGTGGRSKFGEMFADESFIYLHDYPGALSMANRGPDTNGSQFFMTFTKTPWLDGGHVVFGCVTDGMSTLTKIEARGSRSGKTDGKLTIKSCSVEAAPSNARCSVPRATKSDL</sequence>
<proteinExistence type="inferred from homology"/>
<organism evidence="6 7">
    <name type="scientific">Gregarina niphandrodes</name>
    <name type="common">Septate eugregarine</name>
    <dbReference type="NCBI Taxonomy" id="110365"/>
    <lineage>
        <taxon>Eukaryota</taxon>
        <taxon>Sar</taxon>
        <taxon>Alveolata</taxon>
        <taxon>Apicomplexa</taxon>
        <taxon>Conoidasida</taxon>
        <taxon>Gregarinasina</taxon>
        <taxon>Eugregarinorida</taxon>
        <taxon>Gregarinidae</taxon>
        <taxon>Gregarina</taxon>
    </lineage>
</organism>
<evidence type="ECO:0000313" key="6">
    <source>
        <dbReference type="EMBL" id="EZG61145.1"/>
    </source>
</evidence>
<dbReference type="Proteomes" id="UP000019763">
    <property type="component" value="Unassembled WGS sequence"/>
</dbReference>
<dbReference type="RefSeq" id="XP_011130798.1">
    <property type="nucleotide sequence ID" value="XM_011132496.1"/>
</dbReference>
<keyword evidence="7" id="KW-1185">Reference proteome</keyword>